<keyword evidence="1" id="KW-0597">Phosphoprotein</keyword>
<feature type="domain" description="Response regulatory" evidence="2">
    <location>
        <begin position="3"/>
        <end position="118"/>
    </location>
</feature>
<reference evidence="3 4" key="1">
    <citation type="submission" date="2013-03" db="EMBL/GenBank/DDBJ databases">
        <title>Assembly of a new bacterial strain Brevibacillus borstelensis AK1.</title>
        <authorList>
            <person name="Rajan I."/>
            <person name="PoliReddy D."/>
            <person name="Sugumar T."/>
            <person name="Rathinam K."/>
            <person name="Alqarawi S."/>
            <person name="Khalil A.B."/>
            <person name="Sivakumar N."/>
        </authorList>
    </citation>
    <scope>NUCLEOTIDE SEQUENCE [LARGE SCALE GENOMIC DNA]</scope>
    <source>
        <strain evidence="3 4">AK1</strain>
    </source>
</reference>
<protein>
    <submittedName>
        <fullName evidence="3">Two-component response regulator</fullName>
    </submittedName>
</protein>
<dbReference type="InterPro" id="IPR011006">
    <property type="entry name" value="CheY-like_superfamily"/>
</dbReference>
<dbReference type="RefSeq" id="WP_003388720.1">
    <property type="nucleotide sequence ID" value="NZ_APBN01000004.1"/>
</dbReference>
<comment type="caution">
    <text evidence="3">The sequence shown here is derived from an EMBL/GenBank/DDBJ whole genome shotgun (WGS) entry which is preliminary data.</text>
</comment>
<accession>M8DGK7</accession>
<evidence type="ECO:0000313" key="3">
    <source>
        <dbReference type="EMBL" id="EMT52577.1"/>
    </source>
</evidence>
<evidence type="ECO:0000313" key="4">
    <source>
        <dbReference type="Proteomes" id="UP000012081"/>
    </source>
</evidence>
<dbReference type="InterPro" id="IPR052048">
    <property type="entry name" value="ST_Response_Regulator"/>
</dbReference>
<sequence>MKSIMIVDDIVLMRFMMWNIFESLGFDVVAEAATGQEAVQKYRMYRPSLVVMDISMPEMDGLSAVKKIMEIDRNAKIIICSALMQRDIVLEAIQAGARDFIAKPVQRERMEWSVRNVMGL</sequence>
<dbReference type="GO" id="GO:0000160">
    <property type="term" value="P:phosphorelay signal transduction system"/>
    <property type="evidence" value="ECO:0007669"/>
    <property type="project" value="InterPro"/>
</dbReference>
<dbReference type="Gene3D" id="3.40.50.2300">
    <property type="match status" value="1"/>
</dbReference>
<name>M8DGK7_9BACL</name>
<dbReference type="PANTHER" id="PTHR43228">
    <property type="entry name" value="TWO-COMPONENT RESPONSE REGULATOR"/>
    <property type="match status" value="1"/>
</dbReference>
<feature type="modified residue" description="4-aspartylphosphate" evidence="1">
    <location>
        <position position="53"/>
    </location>
</feature>
<evidence type="ECO:0000256" key="1">
    <source>
        <dbReference type="PROSITE-ProRule" id="PRU00169"/>
    </source>
</evidence>
<evidence type="ECO:0000259" key="2">
    <source>
        <dbReference type="PROSITE" id="PS50110"/>
    </source>
</evidence>
<dbReference type="OrthoDB" id="9790669at2"/>
<dbReference type="STRING" id="1300222.I532_13009"/>
<dbReference type="EMBL" id="APBN01000004">
    <property type="protein sequence ID" value="EMT52577.1"/>
    <property type="molecule type" value="Genomic_DNA"/>
</dbReference>
<proteinExistence type="predicted"/>
<dbReference type="Proteomes" id="UP000012081">
    <property type="component" value="Unassembled WGS sequence"/>
</dbReference>
<dbReference type="PANTHER" id="PTHR43228:SF1">
    <property type="entry name" value="TWO-COMPONENT RESPONSE REGULATOR ARR22"/>
    <property type="match status" value="1"/>
</dbReference>
<dbReference type="SUPFAM" id="SSF52172">
    <property type="entry name" value="CheY-like"/>
    <property type="match status" value="1"/>
</dbReference>
<dbReference type="InterPro" id="IPR001789">
    <property type="entry name" value="Sig_transdc_resp-reg_receiver"/>
</dbReference>
<dbReference type="GeneID" id="89497350"/>
<dbReference type="Pfam" id="PF00072">
    <property type="entry name" value="Response_reg"/>
    <property type="match status" value="1"/>
</dbReference>
<dbReference type="AlphaFoldDB" id="M8DGK7"/>
<dbReference type="PROSITE" id="PS50110">
    <property type="entry name" value="RESPONSE_REGULATORY"/>
    <property type="match status" value="1"/>
</dbReference>
<keyword evidence="4" id="KW-1185">Reference proteome</keyword>
<gene>
    <name evidence="3" type="ORF">I532_13009</name>
</gene>
<dbReference type="SMART" id="SM00448">
    <property type="entry name" value="REC"/>
    <property type="match status" value="1"/>
</dbReference>
<organism evidence="3 4">
    <name type="scientific">Brevibacillus borstelensis AK1</name>
    <dbReference type="NCBI Taxonomy" id="1300222"/>
    <lineage>
        <taxon>Bacteria</taxon>
        <taxon>Bacillati</taxon>
        <taxon>Bacillota</taxon>
        <taxon>Bacilli</taxon>
        <taxon>Bacillales</taxon>
        <taxon>Paenibacillaceae</taxon>
        <taxon>Brevibacillus</taxon>
    </lineage>
</organism>
<dbReference type="PATRIC" id="fig|1300222.3.peg.2720"/>